<dbReference type="InterPro" id="IPR004089">
    <property type="entry name" value="MCPsignal_dom"/>
</dbReference>
<feature type="transmembrane region" description="Helical" evidence="5">
    <location>
        <begin position="53"/>
        <end position="72"/>
    </location>
</feature>
<feature type="transmembrane region" description="Helical" evidence="5">
    <location>
        <begin position="103"/>
        <end position="121"/>
    </location>
</feature>
<feature type="region of interest" description="Disordered" evidence="4">
    <location>
        <begin position="263"/>
        <end position="284"/>
    </location>
</feature>
<evidence type="ECO:0000256" key="4">
    <source>
        <dbReference type="SAM" id="MobiDB-lite"/>
    </source>
</evidence>
<dbReference type="EMBL" id="STGJ01000003">
    <property type="protein sequence ID" value="TIC85369.1"/>
    <property type="molecule type" value="Genomic_DNA"/>
</dbReference>
<comment type="caution">
    <text evidence="7">The sequence shown here is derived from an EMBL/GenBank/DDBJ whole genome shotgun (WGS) entry which is preliminary data.</text>
</comment>
<evidence type="ECO:0000256" key="1">
    <source>
        <dbReference type="ARBA" id="ARBA00023224"/>
    </source>
</evidence>
<dbReference type="Pfam" id="PF00015">
    <property type="entry name" value="MCPsignal"/>
    <property type="match status" value="1"/>
</dbReference>
<dbReference type="Proteomes" id="UP000308891">
    <property type="component" value="Unassembled WGS sequence"/>
</dbReference>
<sequence length="508" mass="53991">MNVQSLLEWFIPPEVRTQPELLIRARTLVSAALTAGLLAPLFALSYFKLGHALMGEGILAGCVALLVGVFVLKATGWVKLTAEYVVCCLFGLVNWMVIVNGGILSTSAVWFAAVPVAAVFVGGRVSGMVWAVLTLLAIIGVLLASQAGLLPPTPIPHEEFPVLQAKSLVGLALTVFILSLSFEKAKSRGFERLEAARRDSERASQALREMMEQVTRSIDAAGAESRDIAASSASMARTMGEQKQRSDSMVVEVSQMTALNAQNAEGAERANRTAGEAGSAASGGGEAMDLAVRQLSDARAVIRQAAQKLEELGERSAEVDNIVQMIREIADQTNLLALNAAIEAARAGESGRGFAVVADEVRKLAERTQKATLDIGDKIRLILEGTQASIVAMRDGNAQMKTGGEHAQLAQEKLSGIIRSTHELASLLDTVSASQNRQNAVFGHFSQDIHAVGEASGQLFSETEHIAQATRRLDTLLAELAGTVRRLDHAPAHGTASFTEAAHRPAYA</sequence>
<dbReference type="InterPro" id="IPR004090">
    <property type="entry name" value="Chemotax_Me-accpt_rcpt"/>
</dbReference>
<dbReference type="GO" id="GO:0006935">
    <property type="term" value="P:chemotaxis"/>
    <property type="evidence" value="ECO:0007669"/>
    <property type="project" value="InterPro"/>
</dbReference>
<dbReference type="Gene3D" id="1.10.287.950">
    <property type="entry name" value="Methyl-accepting chemotaxis protein"/>
    <property type="match status" value="1"/>
</dbReference>
<keyword evidence="5" id="KW-0472">Membrane</keyword>
<keyword evidence="8" id="KW-1185">Reference proteome</keyword>
<name>A0A4T0V1L5_9NEIS</name>
<feature type="domain" description="Methyl-accepting transducer" evidence="6">
    <location>
        <begin position="217"/>
        <end position="453"/>
    </location>
</feature>
<gene>
    <name evidence="7" type="ORF">E5K04_05150</name>
</gene>
<dbReference type="GO" id="GO:0004888">
    <property type="term" value="F:transmembrane signaling receptor activity"/>
    <property type="evidence" value="ECO:0007669"/>
    <property type="project" value="InterPro"/>
</dbReference>
<keyword evidence="5" id="KW-0812">Transmembrane</keyword>
<dbReference type="RefSeq" id="WP_136551818.1">
    <property type="nucleotide sequence ID" value="NZ_STGJ01000003.1"/>
</dbReference>
<dbReference type="PROSITE" id="PS50111">
    <property type="entry name" value="CHEMOTAXIS_TRANSDUC_2"/>
    <property type="match status" value="1"/>
</dbReference>
<dbReference type="SUPFAM" id="SSF58104">
    <property type="entry name" value="Methyl-accepting chemotaxis protein (MCP) signaling domain"/>
    <property type="match status" value="1"/>
</dbReference>
<dbReference type="PANTHER" id="PTHR32089">
    <property type="entry name" value="METHYL-ACCEPTING CHEMOTAXIS PROTEIN MCPB"/>
    <property type="match status" value="1"/>
</dbReference>
<feature type="transmembrane region" description="Helical" evidence="5">
    <location>
        <begin position="128"/>
        <end position="150"/>
    </location>
</feature>
<evidence type="ECO:0000256" key="5">
    <source>
        <dbReference type="SAM" id="Phobius"/>
    </source>
</evidence>
<accession>A0A4T0V1L5</accession>
<reference evidence="7 8" key="1">
    <citation type="submission" date="2019-04" db="EMBL/GenBank/DDBJ databases">
        <title>Crenobacter sp. nov.</title>
        <authorList>
            <person name="Shi S."/>
        </authorList>
    </citation>
    <scope>NUCLEOTIDE SEQUENCE [LARGE SCALE GENOMIC DNA]</scope>
    <source>
        <strain evidence="7 8">GY 70310</strain>
    </source>
</reference>
<evidence type="ECO:0000256" key="2">
    <source>
        <dbReference type="ARBA" id="ARBA00029447"/>
    </source>
</evidence>
<dbReference type="PRINTS" id="PR00260">
    <property type="entry name" value="CHEMTRNSDUCR"/>
</dbReference>
<evidence type="ECO:0000313" key="8">
    <source>
        <dbReference type="Proteomes" id="UP000308891"/>
    </source>
</evidence>
<feature type="transmembrane region" description="Helical" evidence="5">
    <location>
        <begin position="28"/>
        <end position="47"/>
    </location>
</feature>
<keyword evidence="1 3" id="KW-0807">Transducer</keyword>
<dbReference type="AlphaFoldDB" id="A0A4T0V1L5"/>
<organism evidence="7 8">
    <name type="scientific">Crenobacter intestini</name>
    <dbReference type="NCBI Taxonomy" id="2563443"/>
    <lineage>
        <taxon>Bacteria</taxon>
        <taxon>Pseudomonadati</taxon>
        <taxon>Pseudomonadota</taxon>
        <taxon>Betaproteobacteria</taxon>
        <taxon>Neisseriales</taxon>
        <taxon>Neisseriaceae</taxon>
        <taxon>Crenobacter</taxon>
    </lineage>
</organism>
<evidence type="ECO:0000313" key="7">
    <source>
        <dbReference type="EMBL" id="TIC85369.1"/>
    </source>
</evidence>
<proteinExistence type="inferred from homology"/>
<feature type="transmembrane region" description="Helical" evidence="5">
    <location>
        <begin position="77"/>
        <end position="97"/>
    </location>
</feature>
<evidence type="ECO:0000256" key="3">
    <source>
        <dbReference type="PROSITE-ProRule" id="PRU00284"/>
    </source>
</evidence>
<protein>
    <submittedName>
        <fullName evidence="7">Methyl-accepting chemotaxis protein</fullName>
    </submittedName>
</protein>
<feature type="transmembrane region" description="Helical" evidence="5">
    <location>
        <begin position="162"/>
        <end position="182"/>
    </location>
</feature>
<dbReference type="CDD" id="cd11386">
    <property type="entry name" value="MCP_signal"/>
    <property type="match status" value="1"/>
</dbReference>
<feature type="region of interest" description="Disordered" evidence="4">
    <location>
        <begin position="221"/>
        <end position="246"/>
    </location>
</feature>
<dbReference type="SMART" id="SM00283">
    <property type="entry name" value="MA"/>
    <property type="match status" value="1"/>
</dbReference>
<dbReference type="PANTHER" id="PTHR32089:SF112">
    <property type="entry name" value="LYSOZYME-LIKE PROTEIN-RELATED"/>
    <property type="match status" value="1"/>
</dbReference>
<dbReference type="GO" id="GO:0016020">
    <property type="term" value="C:membrane"/>
    <property type="evidence" value="ECO:0007669"/>
    <property type="project" value="InterPro"/>
</dbReference>
<comment type="similarity">
    <text evidence="2">Belongs to the methyl-accepting chemotaxis (MCP) protein family.</text>
</comment>
<keyword evidence="5" id="KW-1133">Transmembrane helix</keyword>
<dbReference type="OrthoDB" id="8899037at2"/>
<dbReference type="GO" id="GO:0007165">
    <property type="term" value="P:signal transduction"/>
    <property type="evidence" value="ECO:0007669"/>
    <property type="project" value="UniProtKB-KW"/>
</dbReference>
<evidence type="ECO:0000259" key="6">
    <source>
        <dbReference type="PROSITE" id="PS50111"/>
    </source>
</evidence>